<dbReference type="InterPro" id="IPR052924">
    <property type="entry name" value="OsmC/Ohr_hydroprdx_reductase"/>
</dbReference>
<dbReference type="Gene3D" id="3.30.300.20">
    <property type="match status" value="1"/>
</dbReference>
<evidence type="ECO:0000313" key="1">
    <source>
        <dbReference type="EMBL" id="AZL69356.1"/>
    </source>
</evidence>
<evidence type="ECO:0000313" key="2">
    <source>
        <dbReference type="Proteomes" id="UP000268230"/>
    </source>
</evidence>
<organism evidence="1 2">
    <name type="scientific">Pseudomonas entomophila</name>
    <dbReference type="NCBI Taxonomy" id="312306"/>
    <lineage>
        <taxon>Bacteria</taxon>
        <taxon>Pseudomonadati</taxon>
        <taxon>Pseudomonadota</taxon>
        <taxon>Gammaproteobacteria</taxon>
        <taxon>Pseudomonadales</taxon>
        <taxon>Pseudomonadaceae</taxon>
        <taxon>Pseudomonas</taxon>
    </lineage>
</organism>
<gene>
    <name evidence="1" type="ORF">EJA05_17230</name>
</gene>
<dbReference type="AlphaFoldDB" id="A0A3Q8U209"/>
<dbReference type="KEGG" id="pory:EJA05_17230"/>
<dbReference type="InterPro" id="IPR036102">
    <property type="entry name" value="OsmC/Ohrsf"/>
</dbReference>
<dbReference type="InterPro" id="IPR015946">
    <property type="entry name" value="KH_dom-like_a/b"/>
</dbReference>
<dbReference type="PANTHER" id="PTHR35368:SF1">
    <property type="entry name" value="HYDROPEROXIDE REDUCTASE"/>
    <property type="match status" value="1"/>
</dbReference>
<dbReference type="SUPFAM" id="SSF82784">
    <property type="entry name" value="OsmC-like"/>
    <property type="match status" value="1"/>
</dbReference>
<dbReference type="EMBL" id="CP034338">
    <property type="protein sequence ID" value="AZL69356.1"/>
    <property type="molecule type" value="Genomic_DNA"/>
</dbReference>
<dbReference type="InterPro" id="IPR003718">
    <property type="entry name" value="OsmC/Ohr_fam"/>
</dbReference>
<reference evidence="1 2" key="1">
    <citation type="submission" date="2018-12" db="EMBL/GenBank/DDBJ databases">
        <authorList>
            <person name="Li S."/>
            <person name="Yang R."/>
            <person name="Chen G."/>
            <person name="Zou L."/>
            <person name="Zhang C."/>
            <person name="Chen Y."/>
            <person name="Liu Z."/>
            <person name="Li Y."/>
            <person name="Yan Y."/>
            <person name="Huang M."/>
            <person name="Chen T."/>
        </authorList>
    </citation>
    <scope>NUCLEOTIDE SEQUENCE [LARGE SCALE GENOMIC DNA]</scope>
    <source>
        <strain evidence="1 2">1257</strain>
    </source>
</reference>
<accession>A0A3Q8U209</accession>
<sequence>MSNNLNGIDVAALQQFAQSVTESPAVGEARFNVKTKWEHQTRTVATVNHYSLGGENYQRHFEIAADEPEQLLGANSAPNPQELLMAALNACLSVGYVANAAAMGIKVNSLEIEADGKLDLRGFLGLNESVNPGYDEVSYTVRIDTDAPKERVEELHKVVTKTSVNLANFSKAIRMIPTLEVRNS</sequence>
<name>A0A3Q8U209_9PSED</name>
<protein>
    <submittedName>
        <fullName evidence="1">OsmC family peroxiredoxin</fullName>
    </submittedName>
</protein>
<dbReference type="Proteomes" id="UP000268230">
    <property type="component" value="Chromosome"/>
</dbReference>
<proteinExistence type="predicted"/>
<dbReference type="PANTHER" id="PTHR35368">
    <property type="entry name" value="HYDROPEROXIDE REDUCTASE"/>
    <property type="match status" value="1"/>
</dbReference>
<dbReference type="Pfam" id="PF02566">
    <property type="entry name" value="OsmC"/>
    <property type="match status" value="1"/>
</dbReference>
<dbReference type="OrthoDB" id="9781312at2"/>